<dbReference type="EMBL" id="JPVZ01000001">
    <property type="protein sequence ID" value="OAZ11707.1"/>
    <property type="molecule type" value="Genomic_DNA"/>
</dbReference>
<protein>
    <submittedName>
        <fullName evidence="1">Uncharacterized protein</fullName>
    </submittedName>
</protein>
<dbReference type="AlphaFoldDB" id="A0A853L368"/>
<sequence>MGNHGGQWDLMGKNVTFWHFPRVSAVYAERLKSAKNAGKPAAIHLLPIKSQFRSMGTHGKTIEKPKFGF</sequence>
<evidence type="ECO:0000313" key="2">
    <source>
        <dbReference type="Proteomes" id="UP000094009"/>
    </source>
</evidence>
<evidence type="ECO:0000313" key="1">
    <source>
        <dbReference type="EMBL" id="OAZ11707.1"/>
    </source>
</evidence>
<name>A0A853L368_9PROT</name>
<gene>
    <name evidence="1" type="ORF">TH4_01050</name>
</gene>
<dbReference type="Proteomes" id="UP000094009">
    <property type="component" value="Unassembled WGS sequence"/>
</dbReference>
<accession>A0A853L368</accession>
<comment type="caution">
    <text evidence="1">The sequence shown here is derived from an EMBL/GenBank/DDBJ whole genome shotgun (WGS) entry which is preliminary data.</text>
</comment>
<organism evidence="1 2">
    <name type="scientific">Thalassospira tepidiphila MCCC 1A03514</name>
    <dbReference type="NCBI Taxonomy" id="1177930"/>
    <lineage>
        <taxon>Bacteria</taxon>
        <taxon>Pseudomonadati</taxon>
        <taxon>Pseudomonadota</taxon>
        <taxon>Alphaproteobacteria</taxon>
        <taxon>Rhodospirillales</taxon>
        <taxon>Thalassospiraceae</taxon>
        <taxon>Thalassospira</taxon>
    </lineage>
</organism>
<reference evidence="1 2" key="1">
    <citation type="submission" date="2014-07" db="EMBL/GenBank/DDBJ databases">
        <title>Draft genome sequence of Thalassospira tepidiphila 1-1B.</title>
        <authorList>
            <person name="Lai Q."/>
            <person name="Shao Z."/>
        </authorList>
    </citation>
    <scope>NUCLEOTIDE SEQUENCE [LARGE SCALE GENOMIC DNA]</scope>
    <source>
        <strain evidence="1 2">MCCC 1A03514</strain>
    </source>
</reference>
<proteinExistence type="predicted"/>